<comment type="subunit">
    <text evidence="10">Monomer.</text>
</comment>
<dbReference type="Gene3D" id="3.30.1360.70">
    <property type="entry name" value="Arginyl tRNA synthetase N-terminal domain"/>
    <property type="match status" value="1"/>
</dbReference>
<keyword evidence="8 10" id="KW-0030">Aminoacyl-tRNA synthetase</keyword>
<dbReference type="InterPro" id="IPR001278">
    <property type="entry name" value="Arg-tRNA-ligase"/>
</dbReference>
<evidence type="ECO:0000256" key="5">
    <source>
        <dbReference type="ARBA" id="ARBA00022741"/>
    </source>
</evidence>
<dbReference type="SMART" id="SM01016">
    <property type="entry name" value="Arg_tRNA_synt_N"/>
    <property type="match status" value="1"/>
</dbReference>
<keyword evidence="3 10" id="KW-0963">Cytoplasm</keyword>
<keyword evidence="5 10" id="KW-0547">Nucleotide-binding</keyword>
<reference evidence="14 15" key="1">
    <citation type="submission" date="2020-03" db="EMBL/GenBank/DDBJ databases">
        <authorList>
            <person name="Picone N."/>
        </authorList>
    </citation>
    <scope>NUCLEOTIDE SEQUENCE [LARGE SCALE GENOMIC DNA]</scope>
    <source>
        <strain evidence="14">NSCAC1</strain>
    </source>
</reference>
<dbReference type="Pfam" id="PF00750">
    <property type="entry name" value="tRNA-synt_1d"/>
    <property type="match status" value="2"/>
</dbReference>
<evidence type="ECO:0000256" key="9">
    <source>
        <dbReference type="ARBA" id="ARBA00049339"/>
    </source>
</evidence>
<dbReference type="SUPFAM" id="SSF55190">
    <property type="entry name" value="Arginyl-tRNA synthetase (ArgRS), N-terminal 'additional' domain"/>
    <property type="match status" value="1"/>
</dbReference>
<organism evidence="14 15">
    <name type="scientific">Candidatus Nitrosacidococcus tergens</name>
    <dbReference type="NCBI Taxonomy" id="553981"/>
    <lineage>
        <taxon>Bacteria</taxon>
        <taxon>Pseudomonadati</taxon>
        <taxon>Pseudomonadota</taxon>
        <taxon>Gammaproteobacteria</taxon>
        <taxon>Chromatiales</taxon>
        <taxon>Chromatiaceae</taxon>
        <taxon>Candidatus Nitrosacidococcus</taxon>
    </lineage>
</organism>
<dbReference type="SUPFAM" id="SSF52374">
    <property type="entry name" value="Nucleotidylyl transferase"/>
    <property type="match status" value="1"/>
</dbReference>
<evidence type="ECO:0000256" key="3">
    <source>
        <dbReference type="ARBA" id="ARBA00022490"/>
    </source>
</evidence>
<dbReference type="GO" id="GO:0004814">
    <property type="term" value="F:arginine-tRNA ligase activity"/>
    <property type="evidence" value="ECO:0007669"/>
    <property type="project" value="UniProtKB-UniRule"/>
</dbReference>
<name>A0A7G1Q7P3_9GAMM</name>
<evidence type="ECO:0000256" key="7">
    <source>
        <dbReference type="ARBA" id="ARBA00022917"/>
    </source>
</evidence>
<feature type="domain" description="DALR anticodon binding" evidence="12">
    <location>
        <begin position="462"/>
        <end position="584"/>
    </location>
</feature>
<evidence type="ECO:0000313" key="14">
    <source>
        <dbReference type="EMBL" id="CAB1274115.1"/>
    </source>
</evidence>
<dbReference type="CDD" id="cd00671">
    <property type="entry name" value="ArgRS_core"/>
    <property type="match status" value="1"/>
</dbReference>
<dbReference type="GO" id="GO:0005524">
    <property type="term" value="F:ATP binding"/>
    <property type="evidence" value="ECO:0007669"/>
    <property type="project" value="UniProtKB-UniRule"/>
</dbReference>
<keyword evidence="4 10" id="KW-0436">Ligase</keyword>
<dbReference type="Gene3D" id="1.10.730.10">
    <property type="entry name" value="Isoleucyl-tRNA Synthetase, Domain 1"/>
    <property type="match status" value="1"/>
</dbReference>
<feature type="domain" description="Arginyl tRNA synthetase N-terminal" evidence="13">
    <location>
        <begin position="3"/>
        <end position="90"/>
    </location>
</feature>
<evidence type="ECO:0000256" key="1">
    <source>
        <dbReference type="ARBA" id="ARBA00004496"/>
    </source>
</evidence>
<dbReference type="PRINTS" id="PR01038">
    <property type="entry name" value="TRNASYNTHARG"/>
</dbReference>
<dbReference type="FunFam" id="3.30.1360.70:FF:000003">
    <property type="entry name" value="Arginine--tRNA ligase"/>
    <property type="match status" value="1"/>
</dbReference>
<dbReference type="InterPro" id="IPR005148">
    <property type="entry name" value="Arg-tRNA-synth_N"/>
</dbReference>
<evidence type="ECO:0000259" key="12">
    <source>
        <dbReference type="SMART" id="SM00836"/>
    </source>
</evidence>
<evidence type="ECO:0000256" key="8">
    <source>
        <dbReference type="ARBA" id="ARBA00023146"/>
    </source>
</evidence>
<sequence length="584" mass="67348">MKSIIQQSIKTALSSLNQGGINIDSKAQILIEQTRNKAHGDFASNIAMILAKEVGKAPRDFAKLIIQYLPSHPYIDKVEIAGPGFINFTMTLSAFQSIIPEILEKKELFGHSQIGQNKRIHIEFVSANPTGPLHVGHGRGAAYGDSLARLLTAVGYSVHREYYVNDAGRQMDILAISIWLRYLELWGNTLLFPNNGYRGSYVWDIANIAKDIYGKKFCFSIEEIFQPLPDLTENNHEQYLDSLIQRAKQILGNDNYRIIFTLGLRSILDNIHSDLIGFGIEYDQWFSEYSLIEKNAVEEVINRLKELNYLYQKDNAWWFCSTNFNDEKDRVVIRENGQFTYFASDIAYHLNKIDRKYDKIIDIWGADHHGYIPRIKAFFHALNFDSQQLEVKLVQFATLYRSKEKVQMSTRSGEFVTLQELYEEVGKDAARFFYIMRSADQHMDFDLELAKSKSNDNPVYYIQYAHARISSIFRQMEVRELIFDLNQGKENISLLNQPNEIDLLRHLCSYPEIIEDSATQGSPHLLAYYLLELAKKFHIYYNNSVLLVIENPKLRNARLVLIMVVKQTIKNGLTLLDVSTPESM</sequence>
<evidence type="ECO:0000259" key="13">
    <source>
        <dbReference type="SMART" id="SM01016"/>
    </source>
</evidence>
<dbReference type="Pfam" id="PF05746">
    <property type="entry name" value="DALR_1"/>
    <property type="match status" value="1"/>
</dbReference>
<dbReference type="Proteomes" id="UP000516072">
    <property type="component" value="Chromosome"/>
</dbReference>
<dbReference type="EC" id="6.1.1.19" evidence="10"/>
<dbReference type="InterPro" id="IPR035684">
    <property type="entry name" value="ArgRS_core"/>
</dbReference>
<protein>
    <recommendedName>
        <fullName evidence="10">Arginine--tRNA ligase</fullName>
        <ecNumber evidence="10">6.1.1.19</ecNumber>
    </recommendedName>
    <alternativeName>
        <fullName evidence="10">Arginyl-tRNA synthetase</fullName>
        <shortName evidence="10">ArgRS</shortName>
    </alternativeName>
</protein>
<keyword evidence="7 10" id="KW-0648">Protein biosynthesis</keyword>
<proteinExistence type="inferred from homology"/>
<feature type="short sequence motif" description="'HIGH' region" evidence="10">
    <location>
        <begin position="127"/>
        <end position="137"/>
    </location>
</feature>
<keyword evidence="15" id="KW-1185">Reference proteome</keyword>
<dbReference type="SUPFAM" id="SSF47323">
    <property type="entry name" value="Anticodon-binding domain of a subclass of class I aminoacyl-tRNA synthetases"/>
    <property type="match status" value="1"/>
</dbReference>
<dbReference type="PANTHER" id="PTHR11956">
    <property type="entry name" value="ARGINYL-TRNA SYNTHETASE"/>
    <property type="match status" value="1"/>
</dbReference>
<dbReference type="RefSeq" id="WP_197744424.1">
    <property type="nucleotide sequence ID" value="NZ_LR778175.1"/>
</dbReference>
<comment type="catalytic activity">
    <reaction evidence="9 10">
        <text>tRNA(Arg) + L-arginine + ATP = L-arginyl-tRNA(Arg) + AMP + diphosphate</text>
        <dbReference type="Rhea" id="RHEA:20301"/>
        <dbReference type="Rhea" id="RHEA-COMP:9658"/>
        <dbReference type="Rhea" id="RHEA-COMP:9673"/>
        <dbReference type="ChEBI" id="CHEBI:30616"/>
        <dbReference type="ChEBI" id="CHEBI:32682"/>
        <dbReference type="ChEBI" id="CHEBI:33019"/>
        <dbReference type="ChEBI" id="CHEBI:78442"/>
        <dbReference type="ChEBI" id="CHEBI:78513"/>
        <dbReference type="ChEBI" id="CHEBI:456215"/>
        <dbReference type="EC" id="6.1.1.19"/>
    </reaction>
</comment>
<dbReference type="PROSITE" id="PS00178">
    <property type="entry name" value="AA_TRNA_LIGASE_I"/>
    <property type="match status" value="1"/>
</dbReference>
<comment type="subcellular location">
    <subcellularLocation>
        <location evidence="1 10">Cytoplasm</location>
    </subcellularLocation>
</comment>
<keyword evidence="6 10" id="KW-0067">ATP-binding</keyword>
<dbReference type="NCBIfam" id="TIGR00456">
    <property type="entry name" value="argS"/>
    <property type="match status" value="1"/>
</dbReference>
<dbReference type="InterPro" id="IPR014729">
    <property type="entry name" value="Rossmann-like_a/b/a_fold"/>
</dbReference>
<dbReference type="AlphaFoldDB" id="A0A7G1Q7P3"/>
<dbReference type="InterPro" id="IPR009080">
    <property type="entry name" value="tRNAsynth_Ia_anticodon-bd"/>
</dbReference>
<evidence type="ECO:0000256" key="2">
    <source>
        <dbReference type="ARBA" id="ARBA00005594"/>
    </source>
</evidence>
<gene>
    <name evidence="10 14" type="primary">argS</name>
    <name evidence="14" type="ORF">NSCAC_0010</name>
</gene>
<dbReference type="InterPro" id="IPR001412">
    <property type="entry name" value="aa-tRNA-synth_I_CS"/>
</dbReference>
<dbReference type="InterPro" id="IPR008909">
    <property type="entry name" value="DALR_anticod-bd"/>
</dbReference>
<evidence type="ECO:0000256" key="11">
    <source>
        <dbReference type="RuleBase" id="RU363038"/>
    </source>
</evidence>
<dbReference type="GO" id="GO:0006420">
    <property type="term" value="P:arginyl-tRNA aminoacylation"/>
    <property type="evidence" value="ECO:0007669"/>
    <property type="project" value="UniProtKB-UniRule"/>
</dbReference>
<evidence type="ECO:0000256" key="10">
    <source>
        <dbReference type="HAMAP-Rule" id="MF_00123"/>
    </source>
</evidence>
<dbReference type="InterPro" id="IPR036695">
    <property type="entry name" value="Arg-tRNA-synth_N_sf"/>
</dbReference>
<dbReference type="KEGG" id="ntg:NSCAC_0010"/>
<evidence type="ECO:0000256" key="4">
    <source>
        <dbReference type="ARBA" id="ARBA00022598"/>
    </source>
</evidence>
<evidence type="ECO:0000256" key="6">
    <source>
        <dbReference type="ARBA" id="ARBA00022840"/>
    </source>
</evidence>
<evidence type="ECO:0000313" key="15">
    <source>
        <dbReference type="Proteomes" id="UP000516072"/>
    </source>
</evidence>
<comment type="similarity">
    <text evidence="2 10 11">Belongs to the class-I aminoacyl-tRNA synthetase family.</text>
</comment>
<dbReference type="Pfam" id="PF03485">
    <property type="entry name" value="Arg_tRNA_synt_N"/>
    <property type="match status" value="1"/>
</dbReference>
<dbReference type="PANTHER" id="PTHR11956:SF5">
    <property type="entry name" value="ARGININE--TRNA LIGASE, CYTOPLASMIC"/>
    <property type="match status" value="1"/>
</dbReference>
<dbReference type="FunFam" id="1.10.730.10:FF:000008">
    <property type="entry name" value="Arginine--tRNA ligase"/>
    <property type="match status" value="1"/>
</dbReference>
<dbReference type="HAMAP" id="MF_00123">
    <property type="entry name" value="Arg_tRNA_synth"/>
    <property type="match status" value="1"/>
</dbReference>
<dbReference type="GO" id="GO:0005737">
    <property type="term" value="C:cytoplasm"/>
    <property type="evidence" value="ECO:0007669"/>
    <property type="project" value="UniProtKB-SubCell"/>
</dbReference>
<accession>A0A7G1Q7P3</accession>
<dbReference type="SMART" id="SM00836">
    <property type="entry name" value="DALR_1"/>
    <property type="match status" value="1"/>
</dbReference>
<dbReference type="EMBL" id="LR778175">
    <property type="protein sequence ID" value="CAB1274115.1"/>
    <property type="molecule type" value="Genomic_DNA"/>
</dbReference>
<dbReference type="Gene3D" id="3.40.50.620">
    <property type="entry name" value="HUPs"/>
    <property type="match status" value="1"/>
</dbReference>